<dbReference type="AlphaFoldDB" id="A0A0K2TD98"/>
<dbReference type="EMBL" id="HACA01006622">
    <property type="protein sequence ID" value="CDW23983.1"/>
    <property type="molecule type" value="Transcribed_RNA"/>
</dbReference>
<feature type="non-terminal residue" evidence="1">
    <location>
        <position position="64"/>
    </location>
</feature>
<organism evidence="1">
    <name type="scientific">Lepeophtheirus salmonis</name>
    <name type="common">Salmon louse</name>
    <name type="synonym">Caligus salmonis</name>
    <dbReference type="NCBI Taxonomy" id="72036"/>
    <lineage>
        <taxon>Eukaryota</taxon>
        <taxon>Metazoa</taxon>
        <taxon>Ecdysozoa</taxon>
        <taxon>Arthropoda</taxon>
        <taxon>Crustacea</taxon>
        <taxon>Multicrustacea</taxon>
        <taxon>Hexanauplia</taxon>
        <taxon>Copepoda</taxon>
        <taxon>Siphonostomatoida</taxon>
        <taxon>Caligidae</taxon>
        <taxon>Lepeophtheirus</taxon>
    </lineage>
</organism>
<name>A0A0K2TD98_LEPSM</name>
<accession>A0A0K2TD98</accession>
<dbReference type="InterPro" id="IPR036397">
    <property type="entry name" value="RNaseH_sf"/>
</dbReference>
<dbReference type="Gene3D" id="3.30.420.10">
    <property type="entry name" value="Ribonuclease H-like superfamily/Ribonuclease H"/>
    <property type="match status" value="1"/>
</dbReference>
<proteinExistence type="predicted"/>
<evidence type="ECO:0000313" key="1">
    <source>
        <dbReference type="EMBL" id="CDW23983.1"/>
    </source>
</evidence>
<protein>
    <submittedName>
        <fullName evidence="1">Uncharacterized protein</fullName>
    </submittedName>
</protein>
<dbReference type="GO" id="GO:0003676">
    <property type="term" value="F:nucleic acid binding"/>
    <property type="evidence" value="ECO:0007669"/>
    <property type="project" value="InterPro"/>
</dbReference>
<reference evidence="1" key="1">
    <citation type="submission" date="2014-05" db="EMBL/GenBank/DDBJ databases">
        <authorList>
            <person name="Chronopoulou M."/>
        </authorList>
    </citation>
    <scope>NUCLEOTIDE SEQUENCE</scope>
    <source>
        <tissue evidence="1">Whole organism</tissue>
    </source>
</reference>
<sequence>MYVESKACTFRHPNISNLKYTVNQHWDTISKDYIWNGCKAFRCRLEAIIAAKGGYINDDGSQDI</sequence>